<protein>
    <submittedName>
        <fullName evidence="7">LysE family translocator</fullName>
    </submittedName>
</protein>
<evidence type="ECO:0000256" key="4">
    <source>
        <dbReference type="ARBA" id="ARBA00022989"/>
    </source>
</evidence>
<feature type="transmembrane region" description="Helical" evidence="6">
    <location>
        <begin position="76"/>
        <end position="93"/>
    </location>
</feature>
<accession>A0ABT8T4D8</accession>
<feature type="transmembrane region" description="Helical" evidence="6">
    <location>
        <begin position="153"/>
        <end position="175"/>
    </location>
</feature>
<feature type="transmembrane region" description="Helical" evidence="6">
    <location>
        <begin position="12"/>
        <end position="32"/>
    </location>
</feature>
<feature type="transmembrane region" description="Helical" evidence="6">
    <location>
        <begin position="125"/>
        <end position="147"/>
    </location>
</feature>
<dbReference type="Pfam" id="PF01810">
    <property type="entry name" value="LysE"/>
    <property type="match status" value="1"/>
</dbReference>
<evidence type="ECO:0000256" key="2">
    <source>
        <dbReference type="ARBA" id="ARBA00022475"/>
    </source>
</evidence>
<name>A0ABT8T4D8_9HYPH</name>
<dbReference type="EMBL" id="JAUKWQ010000013">
    <property type="protein sequence ID" value="MDO1585168.1"/>
    <property type="molecule type" value="Genomic_DNA"/>
</dbReference>
<comment type="subcellular location">
    <subcellularLocation>
        <location evidence="1">Cell membrane</location>
        <topology evidence="1">Multi-pass membrane protein</topology>
    </subcellularLocation>
</comment>
<evidence type="ECO:0000313" key="8">
    <source>
        <dbReference type="Proteomes" id="UP001169006"/>
    </source>
</evidence>
<reference evidence="7" key="2">
    <citation type="submission" date="2023-07" db="EMBL/GenBank/DDBJ databases">
        <authorList>
            <person name="Sun H."/>
        </authorList>
    </citation>
    <scope>NUCLEOTIDE SEQUENCE</scope>
    <source>
        <strain evidence="7">05753</strain>
    </source>
</reference>
<dbReference type="Proteomes" id="UP001169006">
    <property type="component" value="Unassembled WGS sequence"/>
</dbReference>
<evidence type="ECO:0000313" key="7">
    <source>
        <dbReference type="EMBL" id="MDO1585168.1"/>
    </source>
</evidence>
<gene>
    <name evidence="7" type="ORF">Q2T52_24015</name>
</gene>
<reference evidence="7" key="1">
    <citation type="journal article" date="2015" name="Int. J. Syst. Evol. Microbiol.">
        <title>Rhizobium oryzicola sp. nov., potential plant-growth-promoting endophytic bacteria isolated from rice roots.</title>
        <authorList>
            <person name="Zhang X.X."/>
            <person name="Gao J.S."/>
            <person name="Cao Y.H."/>
            <person name="Sheirdil R.A."/>
            <person name="Wang X.C."/>
            <person name="Zhang L."/>
        </authorList>
    </citation>
    <scope>NUCLEOTIDE SEQUENCE</scope>
    <source>
        <strain evidence="7">05753</strain>
    </source>
</reference>
<evidence type="ECO:0000256" key="6">
    <source>
        <dbReference type="SAM" id="Phobius"/>
    </source>
</evidence>
<dbReference type="PANTHER" id="PTHR30086">
    <property type="entry name" value="ARGININE EXPORTER PROTEIN ARGO"/>
    <property type="match status" value="1"/>
</dbReference>
<keyword evidence="8" id="KW-1185">Reference proteome</keyword>
<dbReference type="PANTHER" id="PTHR30086:SF20">
    <property type="entry name" value="ARGININE EXPORTER PROTEIN ARGO-RELATED"/>
    <property type="match status" value="1"/>
</dbReference>
<proteinExistence type="predicted"/>
<evidence type="ECO:0000256" key="1">
    <source>
        <dbReference type="ARBA" id="ARBA00004651"/>
    </source>
</evidence>
<keyword evidence="4 6" id="KW-1133">Transmembrane helix</keyword>
<dbReference type="RefSeq" id="WP_302079457.1">
    <property type="nucleotide sequence ID" value="NZ_JAUKWQ010000013.1"/>
</dbReference>
<evidence type="ECO:0000256" key="3">
    <source>
        <dbReference type="ARBA" id="ARBA00022692"/>
    </source>
</evidence>
<comment type="caution">
    <text evidence="7">The sequence shown here is derived from an EMBL/GenBank/DDBJ whole genome shotgun (WGS) entry which is preliminary data.</text>
</comment>
<keyword evidence="2" id="KW-1003">Cell membrane</keyword>
<sequence length="213" mass="22417">MSDLLSHLPQVAAAYMIYMVAVASPGPANMAIIGTAIHQGRKRAIILALGIFGGSFTWAMSAALGLSAVLARYGEVLQVLKIVGGLYMIYLALKAMRSAFRAGSMQSLKTDVAEAPLSRTFMAGYAIHITNPKAIFGWLATIAVGLPPEAPPIMVALIVGGCLVTGFTVFMSYALLFSTTRAARLYQGVRRPMDALMALVFGAAGVKMISSAV</sequence>
<dbReference type="InterPro" id="IPR001123">
    <property type="entry name" value="LeuE-type"/>
</dbReference>
<evidence type="ECO:0000256" key="5">
    <source>
        <dbReference type="ARBA" id="ARBA00023136"/>
    </source>
</evidence>
<feature type="transmembrane region" description="Helical" evidence="6">
    <location>
        <begin position="44"/>
        <end position="70"/>
    </location>
</feature>
<keyword evidence="3 6" id="KW-0812">Transmembrane</keyword>
<organism evidence="7 8">
    <name type="scientific">Rhizobium oryzicola</name>
    <dbReference type="NCBI Taxonomy" id="1232668"/>
    <lineage>
        <taxon>Bacteria</taxon>
        <taxon>Pseudomonadati</taxon>
        <taxon>Pseudomonadota</taxon>
        <taxon>Alphaproteobacteria</taxon>
        <taxon>Hyphomicrobiales</taxon>
        <taxon>Rhizobiaceae</taxon>
        <taxon>Rhizobium/Agrobacterium group</taxon>
        <taxon>Rhizobium</taxon>
    </lineage>
</organism>
<keyword evidence="5 6" id="KW-0472">Membrane</keyword>